<organism evidence="1 2">
    <name type="scientific">Pseudoalteromonas obscura</name>
    <dbReference type="NCBI Taxonomy" id="3048491"/>
    <lineage>
        <taxon>Bacteria</taxon>
        <taxon>Pseudomonadati</taxon>
        <taxon>Pseudomonadota</taxon>
        <taxon>Gammaproteobacteria</taxon>
        <taxon>Alteromonadales</taxon>
        <taxon>Pseudoalteromonadaceae</taxon>
        <taxon>Pseudoalteromonas</taxon>
    </lineage>
</organism>
<dbReference type="InterPro" id="IPR023214">
    <property type="entry name" value="HAD_sf"/>
</dbReference>
<dbReference type="NCBIfam" id="TIGR01509">
    <property type="entry name" value="HAD-SF-IA-v3"/>
    <property type="match status" value="1"/>
</dbReference>
<dbReference type="SFLD" id="SFLDS00003">
    <property type="entry name" value="Haloacid_Dehalogenase"/>
    <property type="match status" value="1"/>
</dbReference>
<dbReference type="PANTHER" id="PTHR43611">
    <property type="entry name" value="ALPHA-D-GLUCOSE 1-PHOSPHATE PHOSPHATASE"/>
    <property type="match status" value="1"/>
</dbReference>
<keyword evidence="1" id="KW-0378">Hydrolase</keyword>
<dbReference type="PRINTS" id="PR00413">
    <property type="entry name" value="HADHALOGNASE"/>
</dbReference>
<dbReference type="RefSeq" id="WP_211013412.1">
    <property type="nucleotide sequence ID" value="NZ_JASJUT010000020.1"/>
</dbReference>
<dbReference type="InterPro" id="IPR006439">
    <property type="entry name" value="HAD-SF_hydro_IA"/>
</dbReference>
<comment type="caution">
    <text evidence="1">The sequence shown here is derived from an EMBL/GenBank/DDBJ whole genome shotgun (WGS) entry which is preliminary data.</text>
</comment>
<dbReference type="SUPFAM" id="SSF56784">
    <property type="entry name" value="HAD-like"/>
    <property type="match status" value="1"/>
</dbReference>
<dbReference type="Pfam" id="PF00702">
    <property type="entry name" value="Hydrolase"/>
    <property type="match status" value="1"/>
</dbReference>
<proteinExistence type="predicted"/>
<dbReference type="Gene3D" id="3.40.50.1000">
    <property type="entry name" value="HAD superfamily/HAD-like"/>
    <property type="match status" value="1"/>
</dbReference>
<dbReference type="CDD" id="cd01427">
    <property type="entry name" value="HAD_like"/>
    <property type="match status" value="1"/>
</dbReference>
<dbReference type="PANTHER" id="PTHR43611:SF3">
    <property type="entry name" value="FLAVIN MONONUCLEOTIDE HYDROLASE 1, CHLOROPLATIC"/>
    <property type="match status" value="1"/>
</dbReference>
<name>A0ABT7EU87_9GAMM</name>
<dbReference type="Proteomes" id="UP001231915">
    <property type="component" value="Unassembled WGS sequence"/>
</dbReference>
<dbReference type="NCBIfam" id="NF011564">
    <property type="entry name" value="PRK14988.1"/>
    <property type="match status" value="1"/>
</dbReference>
<sequence>MLNWSKIDTVLLDMDGTLLDLHFDNHFWLELIPRAHAQRQGLSLEQARADILARYEAVMGQIEWYCLDYWQEQLQLPIMELKREVQHLISVREDVPEFLQALKDADKELVLLTNAHPDSLSLKIERTQLSGTQFDGYLDKVISTHEYGVSKESQSLWQQVQADIGFDKTRTLFVDDSLSVLAAAKKYGIGHLLAINNPDSQQPPREITDYLAISDYRTLLPIK</sequence>
<keyword evidence="2" id="KW-1185">Reference proteome</keyword>
<dbReference type="EC" id="3.1.3.5" evidence="1"/>
<evidence type="ECO:0000313" key="2">
    <source>
        <dbReference type="Proteomes" id="UP001231915"/>
    </source>
</evidence>
<reference evidence="1 2" key="1">
    <citation type="submission" date="2023-05" db="EMBL/GenBank/DDBJ databases">
        <title>Pseudoalteromonas ardens sp. nov., Pseudoalteromonas obscura sp. nov., and Pseudoalteromonas umbrosa sp. nov., isolated from the coral Montipora capitata.</title>
        <authorList>
            <person name="Thomas E.M."/>
            <person name="Smith E.M."/>
            <person name="Papke E."/>
            <person name="Shlafstein M.D."/>
            <person name="Oline D.K."/>
            <person name="Videau P."/>
            <person name="Saw J.H."/>
            <person name="Strangman W.K."/>
            <person name="Ushijima B."/>
        </authorList>
    </citation>
    <scope>NUCLEOTIDE SEQUENCE [LARGE SCALE GENOMIC DNA]</scope>
    <source>
        <strain evidence="1 2">P94</strain>
    </source>
</reference>
<dbReference type="SFLD" id="SFLDG01129">
    <property type="entry name" value="C1.5:_HAD__Beta-PGM__Phosphata"/>
    <property type="match status" value="1"/>
</dbReference>
<evidence type="ECO:0000313" key="1">
    <source>
        <dbReference type="EMBL" id="MDK2598615.1"/>
    </source>
</evidence>
<accession>A0ABT7EU87</accession>
<dbReference type="EMBL" id="JASJUT010000020">
    <property type="protein sequence ID" value="MDK2598615.1"/>
    <property type="molecule type" value="Genomic_DNA"/>
</dbReference>
<protein>
    <submittedName>
        <fullName evidence="1">GMP/IMP nucleotidase</fullName>
        <ecNumber evidence="1">3.1.3.5</ecNumber>
    </submittedName>
</protein>
<dbReference type="GO" id="GO:0008253">
    <property type="term" value="F:5'-nucleotidase activity"/>
    <property type="evidence" value="ECO:0007669"/>
    <property type="project" value="UniProtKB-EC"/>
</dbReference>
<dbReference type="InterPro" id="IPR036412">
    <property type="entry name" value="HAD-like_sf"/>
</dbReference>
<gene>
    <name evidence="1" type="primary">yrfG</name>
    <name evidence="1" type="ORF">QNM18_26525</name>
</gene>